<reference evidence="1" key="1">
    <citation type="submission" date="2016-03" db="EMBL/GenBank/DDBJ databases">
        <title>Updated assembly of Pseudogymnoascus destructans, the fungus causing white-nose syndrome of bats.</title>
        <authorList>
            <person name="Palmer J.M."/>
            <person name="Drees K.P."/>
            <person name="Foster J.T."/>
            <person name="Lindner D.L."/>
        </authorList>
    </citation>
    <scope>NUCLEOTIDE SEQUENCE [LARGE SCALE GENOMIC DNA]</scope>
    <source>
        <strain evidence="1">20631-21</strain>
    </source>
</reference>
<sequence length="216" mass="24447">MALAPKFYGQLFSSLSHAPKHTLEVYLDYVCPFSKKQFETIYEKVFPIIKTKYKGRINVVFRQQVQPWHPSSTLVHEAGVAALRLDPTTFWAYSAVLFKHQTEFFDVNVVNETRNQTYRRLAKLYGALGASGPGTHQADEEKLYELLVVGEKAGEGGALNIGNKVTDDLKLLIKLGRQTGIHVSPTVLWDGLVDNSISSSWTVGQWDKYFEEKLHK</sequence>
<dbReference type="Proteomes" id="UP000077154">
    <property type="component" value="Unassembled WGS sequence"/>
</dbReference>
<accession>A0A177A959</accession>
<protein>
    <submittedName>
        <fullName evidence="1">Uncharacterized protein</fullName>
    </submittedName>
</protein>
<dbReference type="Gene3D" id="3.40.30.10">
    <property type="entry name" value="Glutaredoxin"/>
    <property type="match status" value="1"/>
</dbReference>
<dbReference type="RefSeq" id="XP_024323585.1">
    <property type="nucleotide sequence ID" value="XM_024469998.1"/>
</dbReference>
<evidence type="ECO:0000313" key="1">
    <source>
        <dbReference type="EMBL" id="OAF58300.1"/>
    </source>
</evidence>
<proteinExistence type="predicted"/>
<dbReference type="OrthoDB" id="37297at2759"/>
<dbReference type="CDD" id="cd02972">
    <property type="entry name" value="DsbA_family"/>
    <property type="match status" value="1"/>
</dbReference>
<dbReference type="PANTHER" id="PTHR33875">
    <property type="entry name" value="OS09G0542200 PROTEIN"/>
    <property type="match status" value="1"/>
</dbReference>
<dbReference type="GeneID" id="36289457"/>
<dbReference type="PANTHER" id="PTHR33875:SF2">
    <property type="entry name" value="ACR183CP"/>
    <property type="match status" value="1"/>
</dbReference>
<dbReference type="InterPro" id="IPR036249">
    <property type="entry name" value="Thioredoxin-like_sf"/>
</dbReference>
<dbReference type="EMBL" id="KV441397">
    <property type="protein sequence ID" value="OAF58300.1"/>
    <property type="molecule type" value="Genomic_DNA"/>
</dbReference>
<name>A0A177A959_9PEZI</name>
<dbReference type="SUPFAM" id="SSF52833">
    <property type="entry name" value="Thioredoxin-like"/>
    <property type="match status" value="1"/>
</dbReference>
<gene>
    <name evidence="1" type="ORF">VC83_06397</name>
</gene>
<organism evidence="1">
    <name type="scientific">Pseudogymnoascus destructans</name>
    <dbReference type="NCBI Taxonomy" id="655981"/>
    <lineage>
        <taxon>Eukaryota</taxon>
        <taxon>Fungi</taxon>
        <taxon>Dikarya</taxon>
        <taxon>Ascomycota</taxon>
        <taxon>Pezizomycotina</taxon>
        <taxon>Leotiomycetes</taxon>
        <taxon>Thelebolales</taxon>
        <taxon>Thelebolaceae</taxon>
        <taxon>Pseudogymnoascus</taxon>
    </lineage>
</organism>
<dbReference type="AlphaFoldDB" id="A0A177A959"/>